<organism evidence="14 15">
    <name type="scientific">Streptomyces populi</name>
    <dbReference type="NCBI Taxonomy" id="2058924"/>
    <lineage>
        <taxon>Bacteria</taxon>
        <taxon>Bacillati</taxon>
        <taxon>Actinomycetota</taxon>
        <taxon>Actinomycetes</taxon>
        <taxon>Kitasatosporales</taxon>
        <taxon>Streptomycetaceae</taxon>
        <taxon>Streptomyces</taxon>
    </lineage>
</organism>
<accession>A0A2I0SK95</accession>
<evidence type="ECO:0000256" key="5">
    <source>
        <dbReference type="ARBA" id="ARBA00022840"/>
    </source>
</evidence>
<feature type="transmembrane region" description="Helical" evidence="11">
    <location>
        <begin position="122"/>
        <end position="139"/>
    </location>
</feature>
<dbReference type="InterPro" id="IPR027417">
    <property type="entry name" value="P-loop_NTPase"/>
</dbReference>
<dbReference type="InterPro" id="IPR036640">
    <property type="entry name" value="ABC1_TM_sf"/>
</dbReference>
<feature type="transmembrane region" description="Helical" evidence="11">
    <location>
        <begin position="201"/>
        <end position="224"/>
    </location>
</feature>
<gene>
    <name evidence="14" type="ORF">CW362_24675</name>
</gene>
<dbReference type="InterPro" id="IPR017871">
    <property type="entry name" value="ABC_transporter-like_CS"/>
</dbReference>
<name>A0A2I0SK95_9ACTN</name>
<feature type="transmembrane region" description="Helical" evidence="11">
    <location>
        <begin position="333"/>
        <end position="361"/>
    </location>
</feature>
<comment type="function">
    <text evidence="8">ABC transporter involved in fatty acid import. Transmembrane domains (TMD) form a pore in the membrane and the ATP-binding domain (NBD) is responsible for energy generation.</text>
</comment>
<dbReference type="GO" id="GO:0005524">
    <property type="term" value="F:ATP binding"/>
    <property type="evidence" value="ECO:0007669"/>
    <property type="project" value="UniProtKB-KW"/>
</dbReference>
<dbReference type="GO" id="GO:0034040">
    <property type="term" value="F:ATPase-coupled lipid transmembrane transporter activity"/>
    <property type="evidence" value="ECO:0007669"/>
    <property type="project" value="TreeGrafter"/>
</dbReference>
<dbReference type="Pfam" id="PF00664">
    <property type="entry name" value="ABC_membrane"/>
    <property type="match status" value="1"/>
</dbReference>
<evidence type="ECO:0000259" key="13">
    <source>
        <dbReference type="PROSITE" id="PS50929"/>
    </source>
</evidence>
<reference evidence="14 15" key="1">
    <citation type="submission" date="2017-12" db="EMBL/GenBank/DDBJ databases">
        <title>Streptomyces populusis sp. nov., a novel endophytic actinobacterium isolated from stems of Populus adenopoda Maxim.</title>
        <authorList>
            <person name="Wang Z."/>
        </authorList>
    </citation>
    <scope>NUCLEOTIDE SEQUENCE [LARGE SCALE GENOMIC DNA]</scope>
    <source>
        <strain evidence="14 15">A249</strain>
    </source>
</reference>
<dbReference type="GO" id="GO:0140359">
    <property type="term" value="F:ABC-type transporter activity"/>
    <property type="evidence" value="ECO:0007669"/>
    <property type="project" value="InterPro"/>
</dbReference>
<keyword evidence="3 11" id="KW-0812">Transmembrane</keyword>
<keyword evidence="5" id="KW-0067">ATP-binding</keyword>
<comment type="subcellular location">
    <subcellularLocation>
        <location evidence="1">Cell membrane</location>
        <topology evidence="1">Multi-pass membrane protein</topology>
    </subcellularLocation>
</comment>
<keyword evidence="7 11" id="KW-0472">Membrane</keyword>
<dbReference type="PROSITE" id="PS00211">
    <property type="entry name" value="ABC_TRANSPORTER_1"/>
    <property type="match status" value="1"/>
</dbReference>
<dbReference type="PANTHER" id="PTHR24221">
    <property type="entry name" value="ATP-BINDING CASSETTE SUB-FAMILY B"/>
    <property type="match status" value="1"/>
</dbReference>
<dbReference type="PANTHER" id="PTHR24221:SF601">
    <property type="entry name" value="ABC TRANSPORTER"/>
    <property type="match status" value="1"/>
</dbReference>
<feature type="domain" description="ABC transporter" evidence="12">
    <location>
        <begin position="524"/>
        <end position="758"/>
    </location>
</feature>
<evidence type="ECO:0000259" key="12">
    <source>
        <dbReference type="PROSITE" id="PS50893"/>
    </source>
</evidence>
<dbReference type="SMART" id="SM00382">
    <property type="entry name" value="AAA"/>
    <property type="match status" value="1"/>
</dbReference>
<sequence>MSSLLDVAAGHPSTDVDVRPRSVVSGRQRWDVKPVLGRPQTAEILGAVLRRIPGITEAQASPVTGGLLVRHDARVKGADVGRLVRRAVALVMAGSAGARRPAPARPAAGPAPRTDRGVVRPVLAVGGGVLAGLALIRGASLGKQLVALGGVAVATGVVVRKAWRRTVDATRELPGTGTGTGRHPLLEIVGPHRRRLCRASALSVACQVSEMALGTFLGWTALVLIKGQAAPLVRFGLTTASAQLWGLTGLVAVACAAVAGLSYSSNLQWRRLGQDIEHDWRNRTYAHVQHLELRHLEGERTTRIAGALTDDVRQLGAFFAGSANDLLQLGTSLVLLVPLFLLLAPQIAWIAFLPIPVIAWLSFHYQDKVAADYAVSGEDRARLHSQLVNTLEAGATVKSFCTEDYEAERIDRLSGEAQDSSRRTDRSTIRHVETVRVCTTSSMAGTLLIGGRAVLNGSLPFEVFSPLIGLPQMVLMRMNRLGGIVDQYQRTVTSYGRVRRLRALPAETDGTGGPLDVEEVRGEIVLDGVTFAYPGRPPALEDLSLTVPAGQVTALVGATGSGKTTIAKLLMRFQDADFGSVRLDGRDVRDLSRHDLRHAIGFVAQDPFLFDGTVADNIRYGSFGASDEAVVQAATKAEAHTFVATLPDGYETVIGERGAALSGGQRQRIALARAILKDAPVVILDEATSAVDNETEAAIQRTLRVFAADRTMLIIAHRLSTVRHADRIYVMDKGGVVAERGTHDELLAQQGLYASLWRLQAGELAA</sequence>
<dbReference type="PROSITE" id="PS50893">
    <property type="entry name" value="ABC_TRANSPORTER_2"/>
    <property type="match status" value="1"/>
</dbReference>
<dbReference type="SUPFAM" id="SSF52540">
    <property type="entry name" value="P-loop containing nucleoside triphosphate hydrolases"/>
    <property type="match status" value="1"/>
</dbReference>
<dbReference type="InterPro" id="IPR003439">
    <property type="entry name" value="ABC_transporter-like_ATP-bd"/>
</dbReference>
<feature type="transmembrane region" description="Helical" evidence="11">
    <location>
        <begin position="145"/>
        <end position="163"/>
    </location>
</feature>
<dbReference type="Gene3D" id="1.20.1560.10">
    <property type="entry name" value="ABC transporter type 1, transmembrane domain"/>
    <property type="match status" value="1"/>
</dbReference>
<evidence type="ECO:0000256" key="8">
    <source>
        <dbReference type="ARBA" id="ARBA00055053"/>
    </source>
</evidence>
<dbReference type="FunFam" id="3.40.50.300:FF:000287">
    <property type="entry name" value="Multidrug ABC transporter ATP-binding protein"/>
    <property type="match status" value="1"/>
</dbReference>
<evidence type="ECO:0000256" key="11">
    <source>
        <dbReference type="SAM" id="Phobius"/>
    </source>
</evidence>
<dbReference type="GO" id="GO:0016887">
    <property type="term" value="F:ATP hydrolysis activity"/>
    <property type="evidence" value="ECO:0007669"/>
    <property type="project" value="InterPro"/>
</dbReference>
<evidence type="ECO:0000313" key="15">
    <source>
        <dbReference type="Proteomes" id="UP000236178"/>
    </source>
</evidence>
<dbReference type="GO" id="GO:0005886">
    <property type="term" value="C:plasma membrane"/>
    <property type="evidence" value="ECO:0007669"/>
    <property type="project" value="UniProtKB-SubCell"/>
</dbReference>
<dbReference type="EMBL" id="PJOS01000052">
    <property type="protein sequence ID" value="PKT70358.1"/>
    <property type="molecule type" value="Genomic_DNA"/>
</dbReference>
<keyword evidence="6 11" id="KW-1133">Transmembrane helix</keyword>
<keyword evidence="2" id="KW-0813">Transport</keyword>
<dbReference type="AlphaFoldDB" id="A0A2I0SK95"/>
<feature type="domain" description="ABC transmembrane type-1" evidence="13">
    <location>
        <begin position="199"/>
        <end position="490"/>
    </location>
</feature>
<evidence type="ECO:0000256" key="9">
    <source>
        <dbReference type="ARBA" id="ARBA00061644"/>
    </source>
</evidence>
<dbReference type="InterPro" id="IPR039421">
    <property type="entry name" value="Type_1_exporter"/>
</dbReference>
<evidence type="ECO:0000256" key="3">
    <source>
        <dbReference type="ARBA" id="ARBA00022692"/>
    </source>
</evidence>
<evidence type="ECO:0000256" key="6">
    <source>
        <dbReference type="ARBA" id="ARBA00022989"/>
    </source>
</evidence>
<comment type="caution">
    <text evidence="14">The sequence shown here is derived from an EMBL/GenBank/DDBJ whole genome shotgun (WGS) entry which is preliminary data.</text>
</comment>
<dbReference type="PROSITE" id="PS50929">
    <property type="entry name" value="ABC_TM1F"/>
    <property type="match status" value="1"/>
</dbReference>
<evidence type="ECO:0000256" key="2">
    <source>
        <dbReference type="ARBA" id="ARBA00022448"/>
    </source>
</evidence>
<evidence type="ECO:0000256" key="7">
    <source>
        <dbReference type="ARBA" id="ARBA00023136"/>
    </source>
</evidence>
<dbReference type="OrthoDB" id="9806127at2"/>
<protein>
    <recommendedName>
        <fullName evidence="10">Fatty acid ABC transporter ATP-binding/permease protein</fullName>
    </recommendedName>
</protein>
<evidence type="ECO:0000313" key="14">
    <source>
        <dbReference type="EMBL" id="PKT70358.1"/>
    </source>
</evidence>
<feature type="transmembrane region" description="Helical" evidence="11">
    <location>
        <begin position="244"/>
        <end position="263"/>
    </location>
</feature>
<dbReference type="Pfam" id="PF00005">
    <property type="entry name" value="ABC_tran"/>
    <property type="match status" value="1"/>
</dbReference>
<evidence type="ECO:0000256" key="10">
    <source>
        <dbReference type="ARBA" id="ARBA00071747"/>
    </source>
</evidence>
<dbReference type="InterPro" id="IPR003593">
    <property type="entry name" value="AAA+_ATPase"/>
</dbReference>
<dbReference type="InterPro" id="IPR011527">
    <property type="entry name" value="ABC1_TM_dom"/>
</dbReference>
<dbReference type="Proteomes" id="UP000236178">
    <property type="component" value="Unassembled WGS sequence"/>
</dbReference>
<dbReference type="SUPFAM" id="SSF90123">
    <property type="entry name" value="ABC transporter transmembrane region"/>
    <property type="match status" value="1"/>
</dbReference>
<evidence type="ECO:0000256" key="1">
    <source>
        <dbReference type="ARBA" id="ARBA00004651"/>
    </source>
</evidence>
<comment type="similarity">
    <text evidence="9">Belongs to the ABC transporter superfamily. Lipid exporter (TC 3.A.1.106) family.</text>
</comment>
<keyword evidence="15" id="KW-1185">Reference proteome</keyword>
<evidence type="ECO:0000256" key="4">
    <source>
        <dbReference type="ARBA" id="ARBA00022741"/>
    </source>
</evidence>
<keyword evidence="4" id="KW-0547">Nucleotide-binding</keyword>
<proteinExistence type="inferred from homology"/>
<dbReference type="Gene3D" id="3.40.50.300">
    <property type="entry name" value="P-loop containing nucleotide triphosphate hydrolases"/>
    <property type="match status" value="1"/>
</dbReference>